<dbReference type="Gene3D" id="3.40.33.10">
    <property type="entry name" value="CAP"/>
    <property type="match status" value="2"/>
</dbReference>
<dbReference type="AlphaFoldDB" id="A0A821BRV3"/>
<dbReference type="Proteomes" id="UP000663862">
    <property type="component" value="Unassembled WGS sequence"/>
</dbReference>
<dbReference type="CDD" id="cd05382">
    <property type="entry name" value="CAP_GAPR1-like"/>
    <property type="match status" value="2"/>
</dbReference>
<name>A0A821BRV3_9BILA</name>
<evidence type="ECO:0000313" key="5">
    <source>
        <dbReference type="Proteomes" id="UP000663862"/>
    </source>
</evidence>
<dbReference type="SMART" id="SM00198">
    <property type="entry name" value="SCP"/>
    <property type="match status" value="2"/>
</dbReference>
<evidence type="ECO:0000313" key="3">
    <source>
        <dbReference type="EMBL" id="CAF4591891.1"/>
    </source>
</evidence>
<protein>
    <recommendedName>
        <fullName evidence="2">SCP domain-containing protein</fullName>
    </recommendedName>
</protein>
<dbReference type="GO" id="GO:0005576">
    <property type="term" value="C:extracellular region"/>
    <property type="evidence" value="ECO:0007669"/>
    <property type="project" value="InterPro"/>
</dbReference>
<dbReference type="InterPro" id="IPR035940">
    <property type="entry name" value="CAP_sf"/>
</dbReference>
<dbReference type="InterPro" id="IPR034113">
    <property type="entry name" value="SCP_GAPR1-like"/>
</dbReference>
<feature type="domain" description="SCP" evidence="2">
    <location>
        <begin position="14"/>
        <end position="151"/>
    </location>
</feature>
<feature type="region of interest" description="Disordered" evidence="1">
    <location>
        <begin position="481"/>
        <end position="513"/>
    </location>
</feature>
<dbReference type="PROSITE" id="PS01009">
    <property type="entry name" value="CRISP_1"/>
    <property type="match status" value="1"/>
</dbReference>
<comment type="caution">
    <text evidence="3">The sequence shown here is derived from an EMBL/GenBank/DDBJ whole genome shotgun (WGS) entry which is preliminary data.</text>
</comment>
<dbReference type="PRINTS" id="PR00837">
    <property type="entry name" value="V5TPXLIKE"/>
</dbReference>
<dbReference type="InterPro" id="IPR018244">
    <property type="entry name" value="Allrgn_V5/Tpx1_CS"/>
</dbReference>
<dbReference type="Pfam" id="PF00188">
    <property type="entry name" value="CAP"/>
    <property type="match status" value="2"/>
</dbReference>
<sequence length="566" mass="60229">MIPVMVHATIVLSDFQQQALDEHNYYRQQMHCTGPMILNVSLNVIAENYAQYLAANNIFSHSLTPGLGENLYYSYSSAGINSMNGSIPTTAWYSEIAMYNFSSPGFSSATGHFTQVVWLGSTQLGIGIALTSDNRTAYVVANYYPPGNYLGQFATNVLPVCNSSTVANNVSTIVTTTATSTTPSVVSTTLPGNGSSMIGSIVLSSFQQQALDQHNYYRQQMHCTGPMILNASLNVIAENYAQYLAANNIFSHSLTPGLGENLYYSYSSAGINSMNGSIPTTAWYSGIAMYNFSSPGFSSATGAFTQVVWLGSTQLGIGIGLTSDNRTAYVVANYYPPGNYLGQFATNVLPVCNSMSYSTTTTSIPATVTSMSQSNSSWTTTATSTGSVASTSTGVILKGRGSERYFSYPHFGWYVEPLECTHFSRYGMHGLHVRGFPNLIPRDVLYESLEATPLASASSNTTITSTPSVISNTTVTSTQSVGSTTTMSTLGNGGSTTSSTTASNALPFSNGSTTPVVGSTTSAVTSSLATTQAGTTQLKNSGERVHSSYADRFLIFIVSLLLVSWF</sequence>
<dbReference type="FunFam" id="3.40.33.10:FF:000002">
    <property type="entry name" value="Golgi-associated plant pathogenesis-related protein 1"/>
    <property type="match status" value="1"/>
</dbReference>
<dbReference type="InterPro" id="IPR001283">
    <property type="entry name" value="CRISP-related"/>
</dbReference>
<gene>
    <name evidence="4" type="ORF">QYT958_LOCUS14358</name>
    <name evidence="3" type="ORF">TSG867_LOCUS27260</name>
</gene>
<dbReference type="Proteomes" id="UP000663848">
    <property type="component" value="Unassembled WGS sequence"/>
</dbReference>
<reference evidence="3" key="1">
    <citation type="submission" date="2021-02" db="EMBL/GenBank/DDBJ databases">
        <authorList>
            <person name="Nowell W R."/>
        </authorList>
    </citation>
    <scope>NUCLEOTIDE SEQUENCE</scope>
</reference>
<evidence type="ECO:0000313" key="4">
    <source>
        <dbReference type="EMBL" id="CAF4644326.1"/>
    </source>
</evidence>
<organism evidence="3 5">
    <name type="scientific">Rotaria socialis</name>
    <dbReference type="NCBI Taxonomy" id="392032"/>
    <lineage>
        <taxon>Eukaryota</taxon>
        <taxon>Metazoa</taxon>
        <taxon>Spiralia</taxon>
        <taxon>Gnathifera</taxon>
        <taxon>Rotifera</taxon>
        <taxon>Eurotatoria</taxon>
        <taxon>Bdelloidea</taxon>
        <taxon>Philodinida</taxon>
        <taxon>Philodinidae</taxon>
        <taxon>Rotaria</taxon>
    </lineage>
</organism>
<evidence type="ECO:0000259" key="2">
    <source>
        <dbReference type="SMART" id="SM00198"/>
    </source>
</evidence>
<proteinExistence type="predicted"/>
<accession>A0A821BRV3</accession>
<dbReference type="PANTHER" id="PTHR10334">
    <property type="entry name" value="CYSTEINE-RICH SECRETORY PROTEIN-RELATED"/>
    <property type="match status" value="1"/>
</dbReference>
<feature type="domain" description="SCP" evidence="2">
    <location>
        <begin position="205"/>
        <end position="342"/>
    </location>
</feature>
<evidence type="ECO:0000256" key="1">
    <source>
        <dbReference type="SAM" id="MobiDB-lite"/>
    </source>
</evidence>
<dbReference type="FunFam" id="3.40.33.10:FF:000010">
    <property type="entry name" value="Predicted protein"/>
    <property type="match status" value="1"/>
</dbReference>
<dbReference type="InterPro" id="IPR014044">
    <property type="entry name" value="CAP_dom"/>
</dbReference>
<dbReference type="EMBL" id="CAJOBQ010003057">
    <property type="protein sequence ID" value="CAF4591891.1"/>
    <property type="molecule type" value="Genomic_DNA"/>
</dbReference>
<dbReference type="SUPFAM" id="SSF55797">
    <property type="entry name" value="PR-1-like"/>
    <property type="match status" value="2"/>
</dbReference>
<dbReference type="EMBL" id="CAJOBR010001910">
    <property type="protein sequence ID" value="CAF4644326.1"/>
    <property type="molecule type" value="Genomic_DNA"/>
</dbReference>